<proteinExistence type="predicted"/>
<accession>A0ABP5VDE2</accession>
<reference evidence="3" key="1">
    <citation type="journal article" date="2019" name="Int. J. Syst. Evol. Microbiol.">
        <title>The Global Catalogue of Microorganisms (GCM) 10K type strain sequencing project: providing services to taxonomists for standard genome sequencing and annotation.</title>
        <authorList>
            <consortium name="The Broad Institute Genomics Platform"/>
            <consortium name="The Broad Institute Genome Sequencing Center for Infectious Disease"/>
            <person name="Wu L."/>
            <person name="Ma J."/>
        </authorList>
    </citation>
    <scope>NUCLEOTIDE SEQUENCE [LARGE SCALE GENOMIC DNA]</scope>
    <source>
        <strain evidence="3">JCM 4358</strain>
    </source>
</reference>
<evidence type="ECO:0000313" key="3">
    <source>
        <dbReference type="Proteomes" id="UP001499986"/>
    </source>
</evidence>
<feature type="compositionally biased region" description="Low complexity" evidence="1">
    <location>
        <begin position="48"/>
        <end position="57"/>
    </location>
</feature>
<evidence type="ECO:0000256" key="1">
    <source>
        <dbReference type="SAM" id="MobiDB-lite"/>
    </source>
</evidence>
<organism evidence="2 3">
    <name type="scientific">Streptomyces coeruleofuscus</name>
    <dbReference type="NCBI Taxonomy" id="66879"/>
    <lineage>
        <taxon>Bacteria</taxon>
        <taxon>Bacillati</taxon>
        <taxon>Actinomycetota</taxon>
        <taxon>Actinomycetes</taxon>
        <taxon>Kitasatosporales</taxon>
        <taxon>Streptomycetaceae</taxon>
        <taxon>Streptomyces</taxon>
    </lineage>
</organism>
<evidence type="ECO:0000313" key="2">
    <source>
        <dbReference type="EMBL" id="GAA2400287.1"/>
    </source>
</evidence>
<comment type="caution">
    <text evidence="2">The sequence shown here is derived from an EMBL/GenBank/DDBJ whole genome shotgun (WGS) entry which is preliminary data.</text>
</comment>
<name>A0ABP5VDE2_9ACTN</name>
<dbReference type="Proteomes" id="UP001499986">
    <property type="component" value="Unassembled WGS sequence"/>
</dbReference>
<keyword evidence="3" id="KW-1185">Reference proteome</keyword>
<dbReference type="EMBL" id="BAAASE010000004">
    <property type="protein sequence ID" value="GAA2400287.1"/>
    <property type="molecule type" value="Genomic_DNA"/>
</dbReference>
<protein>
    <submittedName>
        <fullName evidence="2">Uncharacterized protein</fullName>
    </submittedName>
</protein>
<gene>
    <name evidence="2" type="ORF">GCM10010255_36530</name>
</gene>
<sequence>MDLRTAVALLPTPNASFPGTTANYRPDGTPYGEGYGMTLLDAARLLLPGPETPTGGVSPPPSRGGKGSPGIVPPGQLTIEDV</sequence>
<feature type="region of interest" description="Disordered" evidence="1">
    <location>
        <begin position="47"/>
        <end position="82"/>
    </location>
</feature>